<organism evidence="12 13">
    <name type="scientific">Wallemia hederae</name>
    <dbReference type="NCBI Taxonomy" id="1540922"/>
    <lineage>
        <taxon>Eukaryota</taxon>
        <taxon>Fungi</taxon>
        <taxon>Dikarya</taxon>
        <taxon>Basidiomycota</taxon>
        <taxon>Wallemiomycotina</taxon>
        <taxon>Wallemiomycetes</taxon>
        <taxon>Wallemiales</taxon>
        <taxon>Wallemiaceae</taxon>
        <taxon>Wallemia</taxon>
    </lineage>
</organism>
<feature type="transmembrane region" description="Helical" evidence="10">
    <location>
        <begin position="403"/>
        <end position="424"/>
    </location>
</feature>
<keyword evidence="6" id="KW-0029">Amino-acid transport</keyword>
<dbReference type="OrthoDB" id="438545at2759"/>
<feature type="domain" description="Amino acid transporter transmembrane" evidence="11">
    <location>
        <begin position="39"/>
        <end position="459"/>
    </location>
</feature>
<dbReference type="GO" id="GO:0000329">
    <property type="term" value="C:fungal-type vacuole membrane"/>
    <property type="evidence" value="ECO:0007669"/>
    <property type="project" value="TreeGrafter"/>
</dbReference>
<dbReference type="AlphaFoldDB" id="A0A4V4LTE1"/>
<evidence type="ECO:0000256" key="1">
    <source>
        <dbReference type="ARBA" id="ARBA00004128"/>
    </source>
</evidence>
<evidence type="ECO:0000256" key="5">
    <source>
        <dbReference type="ARBA" id="ARBA00022692"/>
    </source>
</evidence>
<keyword evidence="5 10" id="KW-0812">Transmembrane</keyword>
<comment type="caution">
    <text evidence="12">The sequence shown here is derived from an EMBL/GenBank/DDBJ whole genome shotgun (WGS) entry which is preliminary data.</text>
</comment>
<feature type="region of interest" description="Disordered" evidence="9">
    <location>
        <begin position="350"/>
        <end position="370"/>
    </location>
</feature>
<evidence type="ECO:0000256" key="10">
    <source>
        <dbReference type="SAM" id="Phobius"/>
    </source>
</evidence>
<dbReference type="PANTHER" id="PTHR22950">
    <property type="entry name" value="AMINO ACID TRANSPORTER"/>
    <property type="match status" value="1"/>
</dbReference>
<sequence>MSSNAHFRRTSRSISIASEPLLENATDSIKEENTALKPTASIPSSVANLANTIIGTGMLAMPSVISSTGLIPAIILILLSSLLSSFGLYLLHLSSTHLNSSRASSFNAIATLTYPNAAIYFDVAIALKCFGVSVSYLLILGQLLPPLVTSFFHHLTPSHIDPPATLLSRHFWITLFVLFLAPLANMRQLNSLRYTSYISIFSAGYLLLIVVLCAIHSPIPLPPPGQISWAKFDSSAISKFPVLVFAFTCAQNFFPVQNELQSNTHSRTTTVIATSIGIAAGLYEIIGVLGYVTFGDNVNSNIMSMYPDTSIFISFGRLAIAILVLSSYPLQVHPCRNSLDKIIRTRSEKEVDGSVQEGRQDEDEYDDEAVKNPPSTTKHIILTIAILLLTWTVAMLVSQLDKVLAFVGSTGSTTISFILPGLFYRALSKNDDDPQRRWLRIGSRLLVVYGFSVMIFCLAFNFYELFV</sequence>
<dbReference type="EMBL" id="SPNW01000023">
    <property type="protein sequence ID" value="TIA89933.1"/>
    <property type="molecule type" value="Genomic_DNA"/>
</dbReference>
<gene>
    <name evidence="12" type="ORF">E3P99_01831</name>
</gene>
<comment type="similarity">
    <text evidence="2">Belongs to the amino acid/polyamine transporter 2 family.</text>
</comment>
<dbReference type="InterPro" id="IPR013057">
    <property type="entry name" value="AA_transpt_TM"/>
</dbReference>
<evidence type="ECO:0000256" key="8">
    <source>
        <dbReference type="ARBA" id="ARBA00023136"/>
    </source>
</evidence>
<dbReference type="GO" id="GO:0015194">
    <property type="term" value="F:L-serine transmembrane transporter activity"/>
    <property type="evidence" value="ECO:0007669"/>
    <property type="project" value="TreeGrafter"/>
</dbReference>
<keyword evidence="4" id="KW-0926">Vacuole</keyword>
<evidence type="ECO:0000256" key="9">
    <source>
        <dbReference type="SAM" id="MobiDB-lite"/>
    </source>
</evidence>
<feature type="transmembrane region" description="Helical" evidence="10">
    <location>
        <begin position="311"/>
        <end position="330"/>
    </location>
</feature>
<dbReference type="GO" id="GO:0061459">
    <property type="term" value="F:L-arginine transmembrane transporter activity"/>
    <property type="evidence" value="ECO:0007669"/>
    <property type="project" value="TreeGrafter"/>
</dbReference>
<comment type="subcellular location">
    <subcellularLocation>
        <location evidence="1">Vacuole membrane</location>
        <topology evidence="1">Multi-pass membrane protein</topology>
    </subcellularLocation>
</comment>
<keyword evidence="13" id="KW-1185">Reference proteome</keyword>
<evidence type="ECO:0000259" key="11">
    <source>
        <dbReference type="Pfam" id="PF01490"/>
    </source>
</evidence>
<name>A0A4V4LTE1_9BASI</name>
<feature type="transmembrane region" description="Helical" evidence="10">
    <location>
        <begin position="196"/>
        <end position="217"/>
    </location>
</feature>
<dbReference type="GO" id="GO:0005302">
    <property type="term" value="F:L-tyrosine transmembrane transporter activity"/>
    <property type="evidence" value="ECO:0007669"/>
    <property type="project" value="TreeGrafter"/>
</dbReference>
<evidence type="ECO:0000313" key="12">
    <source>
        <dbReference type="EMBL" id="TIA89933.1"/>
    </source>
</evidence>
<dbReference type="Pfam" id="PF01490">
    <property type="entry name" value="Aa_trans"/>
    <property type="match status" value="1"/>
</dbReference>
<feature type="transmembrane region" description="Helical" evidence="10">
    <location>
        <begin position="445"/>
        <end position="463"/>
    </location>
</feature>
<proteinExistence type="inferred from homology"/>
<feature type="transmembrane region" description="Helical" evidence="10">
    <location>
        <begin position="71"/>
        <end position="91"/>
    </location>
</feature>
<keyword evidence="8 10" id="KW-0472">Membrane</keyword>
<dbReference type="PANTHER" id="PTHR22950:SF678">
    <property type="entry name" value="VACUOLAR AMINO ACID TRANSPORTER 5-RELATED"/>
    <property type="match status" value="1"/>
</dbReference>
<feature type="transmembrane region" description="Helical" evidence="10">
    <location>
        <begin position="237"/>
        <end position="256"/>
    </location>
</feature>
<accession>A0A4V4LTE1</accession>
<feature type="transmembrane region" description="Helical" evidence="10">
    <location>
        <begin position="268"/>
        <end position="291"/>
    </location>
</feature>
<dbReference type="Proteomes" id="UP000310189">
    <property type="component" value="Unassembled WGS sequence"/>
</dbReference>
<evidence type="ECO:0000256" key="6">
    <source>
        <dbReference type="ARBA" id="ARBA00022970"/>
    </source>
</evidence>
<evidence type="ECO:0000256" key="4">
    <source>
        <dbReference type="ARBA" id="ARBA00022554"/>
    </source>
</evidence>
<dbReference type="GO" id="GO:0005313">
    <property type="term" value="F:L-glutamate transmembrane transporter activity"/>
    <property type="evidence" value="ECO:0007669"/>
    <property type="project" value="TreeGrafter"/>
</dbReference>
<dbReference type="GO" id="GO:0015189">
    <property type="term" value="F:L-lysine transmembrane transporter activity"/>
    <property type="evidence" value="ECO:0007669"/>
    <property type="project" value="TreeGrafter"/>
</dbReference>
<dbReference type="GO" id="GO:0005290">
    <property type="term" value="F:L-histidine transmembrane transporter activity"/>
    <property type="evidence" value="ECO:0007669"/>
    <property type="project" value="TreeGrafter"/>
</dbReference>
<feature type="transmembrane region" description="Helical" evidence="10">
    <location>
        <begin position="380"/>
        <end position="397"/>
    </location>
</feature>
<keyword evidence="3" id="KW-0813">Transport</keyword>
<evidence type="ECO:0000256" key="7">
    <source>
        <dbReference type="ARBA" id="ARBA00022989"/>
    </source>
</evidence>
<reference evidence="12 13" key="1">
    <citation type="submission" date="2019-03" db="EMBL/GenBank/DDBJ databases">
        <title>Sequencing 23 genomes of Wallemia ichthyophaga.</title>
        <authorList>
            <person name="Gostincar C."/>
        </authorList>
    </citation>
    <scope>NUCLEOTIDE SEQUENCE [LARGE SCALE GENOMIC DNA]</scope>
    <source>
        <strain evidence="12 13">EXF-5753</strain>
    </source>
</reference>
<evidence type="ECO:0000256" key="3">
    <source>
        <dbReference type="ARBA" id="ARBA00022448"/>
    </source>
</evidence>
<evidence type="ECO:0000256" key="2">
    <source>
        <dbReference type="ARBA" id="ARBA00008066"/>
    </source>
</evidence>
<evidence type="ECO:0000313" key="13">
    <source>
        <dbReference type="Proteomes" id="UP000310189"/>
    </source>
</evidence>
<feature type="transmembrane region" description="Helical" evidence="10">
    <location>
        <begin position="164"/>
        <end position="184"/>
    </location>
</feature>
<keyword evidence="7 10" id="KW-1133">Transmembrane helix</keyword>
<protein>
    <recommendedName>
        <fullName evidence="11">Amino acid transporter transmembrane domain-containing protein</fullName>
    </recommendedName>
</protein>